<reference evidence="4" key="1">
    <citation type="journal article" date="2017" name="Genome Announc.">
        <title>Genome sequences of Cyberlindnera fabianii 65, Pichia kudriavzevii 129, and Saccharomyces cerevisiae 131 isolated from fermented masau fruits in Zimbabwe.</title>
        <authorList>
            <person name="van Rijswijck I.M.H."/>
            <person name="Derks M.F.L."/>
            <person name="Abee T."/>
            <person name="de Ridder D."/>
            <person name="Smid E.J."/>
        </authorList>
    </citation>
    <scope>NUCLEOTIDE SEQUENCE [LARGE SCALE GENOMIC DNA]</scope>
    <source>
        <strain evidence="4">65</strain>
    </source>
</reference>
<dbReference type="InterPro" id="IPR051494">
    <property type="entry name" value="BSD_domain-containing"/>
</dbReference>
<evidence type="ECO:0000259" key="2">
    <source>
        <dbReference type="PROSITE" id="PS50858"/>
    </source>
</evidence>
<dbReference type="Proteomes" id="UP000189513">
    <property type="component" value="Unassembled WGS sequence"/>
</dbReference>
<evidence type="ECO:0000256" key="1">
    <source>
        <dbReference type="SAM" id="MobiDB-lite"/>
    </source>
</evidence>
<name>A0A1V2L0T6_CYBFA</name>
<gene>
    <name evidence="3" type="ORF">BON22_5028</name>
</gene>
<dbReference type="OMA" id="LFWYRYF"/>
<protein>
    <submittedName>
        <fullName evidence="3">BSD domain-containing protein 1</fullName>
    </submittedName>
</protein>
<comment type="caution">
    <text evidence="3">The sequence shown here is derived from an EMBL/GenBank/DDBJ whole genome shotgun (WGS) entry which is preliminary data.</text>
</comment>
<feature type="domain" description="BSD" evidence="2">
    <location>
        <begin position="192"/>
        <end position="259"/>
    </location>
</feature>
<dbReference type="AlphaFoldDB" id="A0A1V2L0T6"/>
<dbReference type="Gene3D" id="1.20.120.20">
    <property type="entry name" value="Apolipoprotein"/>
    <property type="match status" value="1"/>
</dbReference>
<dbReference type="VEuPathDB" id="FungiDB:BON22_5028"/>
<feature type="compositionally biased region" description="Polar residues" evidence="1">
    <location>
        <begin position="13"/>
        <end position="25"/>
    </location>
</feature>
<dbReference type="PANTHER" id="PTHR16019:SF5">
    <property type="entry name" value="BSD DOMAIN-CONTAINING PROTEIN 1"/>
    <property type="match status" value="1"/>
</dbReference>
<feature type="compositionally biased region" description="Acidic residues" evidence="1">
    <location>
        <begin position="279"/>
        <end position="296"/>
    </location>
</feature>
<dbReference type="SUPFAM" id="SSF140383">
    <property type="entry name" value="BSD domain-like"/>
    <property type="match status" value="1"/>
</dbReference>
<evidence type="ECO:0000313" key="4">
    <source>
        <dbReference type="Proteomes" id="UP000189513"/>
    </source>
</evidence>
<dbReference type="PROSITE" id="PS50858">
    <property type="entry name" value="BSD"/>
    <property type="match status" value="1"/>
</dbReference>
<dbReference type="EMBL" id="MPUK01000013">
    <property type="protein sequence ID" value="ONH65195.1"/>
    <property type="molecule type" value="Genomic_DNA"/>
</dbReference>
<evidence type="ECO:0000313" key="3">
    <source>
        <dbReference type="EMBL" id="ONH65195.1"/>
    </source>
</evidence>
<proteinExistence type="predicted"/>
<dbReference type="GO" id="GO:0005737">
    <property type="term" value="C:cytoplasm"/>
    <property type="evidence" value="ECO:0007669"/>
    <property type="project" value="TreeGrafter"/>
</dbReference>
<dbReference type="InterPro" id="IPR005607">
    <property type="entry name" value="BSD_dom"/>
</dbReference>
<feature type="region of interest" description="Disordered" evidence="1">
    <location>
        <begin position="1"/>
        <end position="29"/>
    </location>
</feature>
<dbReference type="InterPro" id="IPR035925">
    <property type="entry name" value="BSD_dom_sf"/>
</dbReference>
<keyword evidence="4" id="KW-1185">Reference proteome</keyword>
<dbReference type="PANTHER" id="PTHR16019">
    <property type="entry name" value="SYNAPSE-ASSOCIATED PROTEIN"/>
    <property type="match status" value="1"/>
</dbReference>
<sequence>MDYVYETTGGKLSDSQETIQPAQSNVDDKTAEINRKTEESFEKLEDGISKTYSAIESRASTWGASLSSWMNTNLGDVITETRKQVEGLHLDQRLEETKTALSKNFEEIQKKVVTDENRAKSRDMFSLLSSKTNSYLDSLDKDLEQVETAAGRYATRFGQFLKDTISVASPDSDDEELIDEEVANVLFNVKDHKTGLKLSASRTEAQLHTLHTSPELYSTTESDPKFDNFKSTFSVESKTAKVSYDEFWTRYFYMKEKIFQQESTRKKLLGRAQEAVPTESEDLSWGDDDEDEEEEDPKNTSSTSTKGKTSAISNCVK</sequence>
<dbReference type="SUPFAM" id="SSF58113">
    <property type="entry name" value="Apolipoprotein A-I"/>
    <property type="match status" value="1"/>
</dbReference>
<accession>A0A1V2L0T6</accession>
<feature type="region of interest" description="Disordered" evidence="1">
    <location>
        <begin position="269"/>
        <end position="317"/>
    </location>
</feature>
<organism evidence="3 4">
    <name type="scientific">Cyberlindnera fabianii</name>
    <name type="common">Yeast</name>
    <name type="synonym">Hansenula fabianii</name>
    <dbReference type="NCBI Taxonomy" id="36022"/>
    <lineage>
        <taxon>Eukaryota</taxon>
        <taxon>Fungi</taxon>
        <taxon>Dikarya</taxon>
        <taxon>Ascomycota</taxon>
        <taxon>Saccharomycotina</taxon>
        <taxon>Saccharomycetes</taxon>
        <taxon>Phaffomycetales</taxon>
        <taxon>Phaffomycetaceae</taxon>
        <taxon>Cyberlindnera</taxon>
    </lineage>
</organism>
<feature type="compositionally biased region" description="Low complexity" evidence="1">
    <location>
        <begin position="300"/>
        <end position="310"/>
    </location>
</feature>